<dbReference type="EMBL" id="CP007139">
    <property type="protein sequence ID" value="AIE86658.1"/>
    <property type="molecule type" value="Genomic_DNA"/>
</dbReference>
<proteinExistence type="predicted"/>
<dbReference type="AlphaFoldDB" id="A0A068NSZ9"/>
<protein>
    <submittedName>
        <fullName evidence="2">Uncharacterized protein</fullName>
    </submittedName>
</protein>
<name>A0A068NSZ9_FIMGI</name>
<dbReference type="KEGG" id="fgi:OP10G_3290"/>
<accession>A0A068NSZ9</accession>
<organism evidence="2 3">
    <name type="scientific">Fimbriimonas ginsengisoli Gsoil 348</name>
    <dbReference type="NCBI Taxonomy" id="661478"/>
    <lineage>
        <taxon>Bacteria</taxon>
        <taxon>Bacillati</taxon>
        <taxon>Armatimonadota</taxon>
        <taxon>Fimbriimonadia</taxon>
        <taxon>Fimbriimonadales</taxon>
        <taxon>Fimbriimonadaceae</taxon>
        <taxon>Fimbriimonas</taxon>
    </lineage>
</organism>
<dbReference type="RefSeq" id="WP_025229400.1">
    <property type="nucleotide sequence ID" value="NZ_CP007139.1"/>
</dbReference>
<sequence>MIQEIEHEVHKEIAAQCLCPYCRNPQVYSMEELSELVSKPSFLFSADLAEWLTPPQRPVLELSRRHRTGLRNGVAFGVVCIIVFTVAYFALTGAAPSLAFATLTLVLATITGFRSWRTERALAASEDKLRLDSHRERYWAYIQRRQVWSRLRYCSKCAVVVDPVTMGKTSLFEVHELANNGLAGVGSR</sequence>
<evidence type="ECO:0000313" key="2">
    <source>
        <dbReference type="EMBL" id="AIE86658.1"/>
    </source>
</evidence>
<evidence type="ECO:0000313" key="3">
    <source>
        <dbReference type="Proteomes" id="UP000027982"/>
    </source>
</evidence>
<keyword evidence="1" id="KW-0472">Membrane</keyword>
<keyword evidence="1" id="KW-0812">Transmembrane</keyword>
<reference evidence="2 3" key="1">
    <citation type="journal article" date="2014" name="PLoS ONE">
        <title>The first complete genome sequence of the class fimbriimonadia in the phylum armatimonadetes.</title>
        <authorList>
            <person name="Hu Z.Y."/>
            <person name="Wang Y.Z."/>
            <person name="Im W.T."/>
            <person name="Wang S.Y."/>
            <person name="Zhao G.P."/>
            <person name="Zheng H.J."/>
            <person name="Quan Z.X."/>
        </authorList>
    </citation>
    <scope>NUCLEOTIDE SEQUENCE [LARGE SCALE GENOMIC DNA]</scope>
    <source>
        <strain evidence="2">Gsoil 348</strain>
    </source>
</reference>
<feature type="transmembrane region" description="Helical" evidence="1">
    <location>
        <begin position="97"/>
        <end position="116"/>
    </location>
</feature>
<keyword evidence="1" id="KW-1133">Transmembrane helix</keyword>
<feature type="transmembrane region" description="Helical" evidence="1">
    <location>
        <begin position="73"/>
        <end position="91"/>
    </location>
</feature>
<gene>
    <name evidence="2" type="ORF">OP10G_3290</name>
</gene>
<keyword evidence="3" id="KW-1185">Reference proteome</keyword>
<dbReference type="Proteomes" id="UP000027982">
    <property type="component" value="Chromosome"/>
</dbReference>
<dbReference type="HOGENOM" id="CLU_1439148_0_0_0"/>
<evidence type="ECO:0000256" key="1">
    <source>
        <dbReference type="SAM" id="Phobius"/>
    </source>
</evidence>